<dbReference type="PROSITE" id="PS50158">
    <property type="entry name" value="ZF_CCHC"/>
    <property type="match status" value="3"/>
</dbReference>
<feature type="domain" description="CCHC-type" evidence="4">
    <location>
        <begin position="117"/>
        <end position="130"/>
    </location>
</feature>
<feature type="domain" description="CCHC-type" evidence="4">
    <location>
        <begin position="91"/>
        <end position="106"/>
    </location>
</feature>
<evidence type="ECO:0000313" key="6">
    <source>
        <dbReference type="Proteomes" id="UP001215598"/>
    </source>
</evidence>
<accession>A0AAD7JI94</accession>
<dbReference type="Proteomes" id="UP001215598">
    <property type="component" value="Unassembled WGS sequence"/>
</dbReference>
<name>A0AAD7JI94_9AGAR</name>
<dbReference type="EMBL" id="JARKIB010000030">
    <property type="protein sequence ID" value="KAJ7763286.1"/>
    <property type="molecule type" value="Genomic_DNA"/>
</dbReference>
<gene>
    <name evidence="5" type="ORF">B0H16DRAFT_490915</name>
</gene>
<keyword evidence="2" id="KW-0862">Zinc</keyword>
<dbReference type="AlphaFoldDB" id="A0AAD7JI94"/>
<feature type="domain" description="CCHC-type" evidence="4">
    <location>
        <begin position="48"/>
        <end position="63"/>
    </location>
</feature>
<dbReference type="InterPro" id="IPR036875">
    <property type="entry name" value="Znf_CCHC_sf"/>
</dbReference>
<comment type="caution">
    <text evidence="5">The sequence shown here is derived from an EMBL/GenBank/DDBJ whole genome shotgun (WGS) entry which is preliminary data.</text>
</comment>
<keyword evidence="2" id="KW-0479">Metal-binding</keyword>
<dbReference type="Pfam" id="PF00098">
    <property type="entry name" value="zf-CCHC"/>
    <property type="match status" value="3"/>
</dbReference>
<dbReference type="GO" id="GO:0008270">
    <property type="term" value="F:zinc ion binding"/>
    <property type="evidence" value="ECO:0007669"/>
    <property type="project" value="UniProtKB-KW"/>
</dbReference>
<sequence>MAARSRAPARQTPLIQQSPLSPPSPPRSTAPSFGGGRLFGRSRDRDICYKCRGSGHWAQDCPNDQGSPSPARSPYLSGGSRFVRSRNQDICYACGIRGHWAQDCPNGSLDEIGQDHCFNCNLPGHWARDCSSIRSPNRRAQDICYECGLSGHWAEGQARRIGIPIAKALRAGIFTTSLYLRPALTLIPRLCAAQFASIPHADPL</sequence>
<keyword evidence="1" id="KW-0507">mRNA processing</keyword>
<dbReference type="InterPro" id="IPR051714">
    <property type="entry name" value="Znf_CCHC_NABP"/>
</dbReference>
<dbReference type="SUPFAM" id="SSF57756">
    <property type="entry name" value="Retrovirus zinc finger-like domains"/>
    <property type="match status" value="2"/>
</dbReference>
<proteinExistence type="predicted"/>
<reference evidence="5" key="1">
    <citation type="submission" date="2023-03" db="EMBL/GenBank/DDBJ databases">
        <title>Massive genome expansion in bonnet fungi (Mycena s.s.) driven by repeated elements and novel gene families across ecological guilds.</title>
        <authorList>
            <consortium name="Lawrence Berkeley National Laboratory"/>
            <person name="Harder C.B."/>
            <person name="Miyauchi S."/>
            <person name="Viragh M."/>
            <person name="Kuo A."/>
            <person name="Thoen E."/>
            <person name="Andreopoulos B."/>
            <person name="Lu D."/>
            <person name="Skrede I."/>
            <person name="Drula E."/>
            <person name="Henrissat B."/>
            <person name="Morin E."/>
            <person name="Kohler A."/>
            <person name="Barry K."/>
            <person name="LaButti K."/>
            <person name="Morin E."/>
            <person name="Salamov A."/>
            <person name="Lipzen A."/>
            <person name="Mereny Z."/>
            <person name="Hegedus B."/>
            <person name="Baldrian P."/>
            <person name="Stursova M."/>
            <person name="Weitz H."/>
            <person name="Taylor A."/>
            <person name="Grigoriev I.V."/>
            <person name="Nagy L.G."/>
            <person name="Martin F."/>
            <person name="Kauserud H."/>
        </authorList>
    </citation>
    <scope>NUCLEOTIDE SEQUENCE</scope>
    <source>
        <strain evidence="5">CBHHK182m</strain>
    </source>
</reference>
<dbReference type="PANTHER" id="PTHR23002">
    <property type="entry name" value="ZINC FINGER CCHC DOMAIN CONTAINING PROTEIN"/>
    <property type="match status" value="1"/>
</dbReference>
<evidence type="ECO:0000256" key="2">
    <source>
        <dbReference type="PROSITE-ProRule" id="PRU00047"/>
    </source>
</evidence>
<dbReference type="GO" id="GO:0003676">
    <property type="term" value="F:nucleic acid binding"/>
    <property type="evidence" value="ECO:0007669"/>
    <property type="project" value="InterPro"/>
</dbReference>
<dbReference type="SMART" id="SM00343">
    <property type="entry name" value="ZnF_C2HC"/>
    <property type="match status" value="4"/>
</dbReference>
<dbReference type="InterPro" id="IPR001878">
    <property type="entry name" value="Znf_CCHC"/>
</dbReference>
<evidence type="ECO:0000259" key="4">
    <source>
        <dbReference type="PROSITE" id="PS50158"/>
    </source>
</evidence>
<dbReference type="Gene3D" id="4.10.60.10">
    <property type="entry name" value="Zinc finger, CCHC-type"/>
    <property type="match status" value="3"/>
</dbReference>
<keyword evidence="6" id="KW-1185">Reference proteome</keyword>
<evidence type="ECO:0000256" key="1">
    <source>
        <dbReference type="ARBA" id="ARBA00022664"/>
    </source>
</evidence>
<feature type="region of interest" description="Disordered" evidence="3">
    <location>
        <begin position="1"/>
        <end position="38"/>
    </location>
</feature>
<dbReference type="GO" id="GO:0006397">
    <property type="term" value="P:mRNA processing"/>
    <property type="evidence" value="ECO:0007669"/>
    <property type="project" value="UniProtKB-KW"/>
</dbReference>
<keyword evidence="2" id="KW-0863">Zinc-finger</keyword>
<evidence type="ECO:0000313" key="5">
    <source>
        <dbReference type="EMBL" id="KAJ7763286.1"/>
    </source>
</evidence>
<organism evidence="5 6">
    <name type="scientific">Mycena metata</name>
    <dbReference type="NCBI Taxonomy" id="1033252"/>
    <lineage>
        <taxon>Eukaryota</taxon>
        <taxon>Fungi</taxon>
        <taxon>Dikarya</taxon>
        <taxon>Basidiomycota</taxon>
        <taxon>Agaricomycotina</taxon>
        <taxon>Agaricomycetes</taxon>
        <taxon>Agaricomycetidae</taxon>
        <taxon>Agaricales</taxon>
        <taxon>Marasmiineae</taxon>
        <taxon>Mycenaceae</taxon>
        <taxon>Mycena</taxon>
    </lineage>
</organism>
<evidence type="ECO:0000256" key="3">
    <source>
        <dbReference type="SAM" id="MobiDB-lite"/>
    </source>
</evidence>
<protein>
    <recommendedName>
        <fullName evidence="4">CCHC-type domain-containing protein</fullName>
    </recommendedName>
</protein>